<accession>A0A8J8N9I2</accession>
<evidence type="ECO:0000313" key="2">
    <source>
        <dbReference type="Proteomes" id="UP000785679"/>
    </source>
</evidence>
<gene>
    <name evidence="1" type="ORF">FGO68_gene11298</name>
</gene>
<sequence length="164" mass="19414">MNLHWLLIFVGRTRGHHEAQRLAVKALTALHQICHVFGCWIMHQQFFQSHQRLIQRPDASHLLWSLALPLLQCEFGLPHLIVEIIFEPSLSSRLVQRLIQLSFQFCHVQLQVGFCNRQGVRNMQHHYFYFLKLNFRQQNQGLSQLVRRLRQLMSRTCAYLGSTN</sequence>
<evidence type="ECO:0000313" key="1">
    <source>
        <dbReference type="EMBL" id="TNV70842.1"/>
    </source>
</evidence>
<dbReference type="AlphaFoldDB" id="A0A8J8N9I2"/>
<keyword evidence="2" id="KW-1185">Reference proteome</keyword>
<proteinExistence type="predicted"/>
<dbReference type="EMBL" id="RRYP01032222">
    <property type="protein sequence ID" value="TNV70842.1"/>
    <property type="molecule type" value="Genomic_DNA"/>
</dbReference>
<name>A0A8J8N9I2_HALGN</name>
<organism evidence="1 2">
    <name type="scientific">Halteria grandinella</name>
    <dbReference type="NCBI Taxonomy" id="5974"/>
    <lineage>
        <taxon>Eukaryota</taxon>
        <taxon>Sar</taxon>
        <taxon>Alveolata</taxon>
        <taxon>Ciliophora</taxon>
        <taxon>Intramacronucleata</taxon>
        <taxon>Spirotrichea</taxon>
        <taxon>Stichotrichia</taxon>
        <taxon>Sporadotrichida</taxon>
        <taxon>Halteriidae</taxon>
        <taxon>Halteria</taxon>
    </lineage>
</organism>
<reference evidence="1" key="1">
    <citation type="submission" date="2019-06" db="EMBL/GenBank/DDBJ databases">
        <authorList>
            <person name="Zheng W."/>
        </authorList>
    </citation>
    <scope>NUCLEOTIDE SEQUENCE</scope>
    <source>
        <strain evidence="1">QDHG01</strain>
    </source>
</reference>
<protein>
    <submittedName>
        <fullName evidence="1">Uncharacterized protein</fullName>
    </submittedName>
</protein>
<comment type="caution">
    <text evidence="1">The sequence shown here is derived from an EMBL/GenBank/DDBJ whole genome shotgun (WGS) entry which is preliminary data.</text>
</comment>
<dbReference type="Proteomes" id="UP000785679">
    <property type="component" value="Unassembled WGS sequence"/>
</dbReference>